<dbReference type="EMBL" id="CM017878">
    <property type="protein sequence ID" value="KAG1355461.1"/>
    <property type="molecule type" value="Genomic_DNA"/>
</dbReference>
<sequence length="70" mass="7904">MGTPLGRKLNVGRRSISNERWPLFAFAFAGSSGILCMEPWHDKGKMASQREGPLLIRQEELIKGYSLTLR</sequence>
<protein>
    <submittedName>
        <fullName evidence="1">Uncharacterized protein</fullName>
    </submittedName>
</protein>
<evidence type="ECO:0000313" key="2">
    <source>
        <dbReference type="Proteomes" id="UP000797356"/>
    </source>
</evidence>
<keyword evidence="2" id="KW-1185">Reference proteome</keyword>
<evidence type="ECO:0000313" key="1">
    <source>
        <dbReference type="EMBL" id="KAG1355461.1"/>
    </source>
</evidence>
<gene>
    <name evidence="1" type="ORF">COCNU_07G015730</name>
</gene>
<comment type="caution">
    <text evidence="1">The sequence shown here is derived from an EMBL/GenBank/DDBJ whole genome shotgun (WGS) entry which is preliminary data.</text>
</comment>
<reference evidence="1" key="2">
    <citation type="submission" date="2019-07" db="EMBL/GenBank/DDBJ databases">
        <authorList>
            <person name="Yang Y."/>
            <person name="Bocs S."/>
            <person name="Baudouin L."/>
        </authorList>
    </citation>
    <scope>NUCLEOTIDE SEQUENCE</scope>
    <source>
        <tissue evidence="1">Spear leaf of Hainan Tall coconut</tissue>
    </source>
</reference>
<name>A0A8K0N5R2_COCNU</name>
<accession>A0A8K0N5R2</accession>
<proteinExistence type="predicted"/>
<organism evidence="1 2">
    <name type="scientific">Cocos nucifera</name>
    <name type="common">Coconut palm</name>
    <dbReference type="NCBI Taxonomy" id="13894"/>
    <lineage>
        <taxon>Eukaryota</taxon>
        <taxon>Viridiplantae</taxon>
        <taxon>Streptophyta</taxon>
        <taxon>Embryophyta</taxon>
        <taxon>Tracheophyta</taxon>
        <taxon>Spermatophyta</taxon>
        <taxon>Magnoliopsida</taxon>
        <taxon>Liliopsida</taxon>
        <taxon>Arecaceae</taxon>
        <taxon>Arecoideae</taxon>
        <taxon>Cocoseae</taxon>
        <taxon>Attaleinae</taxon>
        <taxon>Cocos</taxon>
    </lineage>
</organism>
<reference evidence="1" key="1">
    <citation type="journal article" date="2017" name="Gigascience">
        <title>The genome draft of coconut (Cocos nucifera).</title>
        <authorList>
            <person name="Xiao Y."/>
            <person name="Xu P."/>
            <person name="Fan H."/>
            <person name="Baudouin L."/>
            <person name="Xia W."/>
            <person name="Bocs S."/>
            <person name="Xu J."/>
            <person name="Li Q."/>
            <person name="Guo A."/>
            <person name="Zhou L."/>
            <person name="Li J."/>
            <person name="Wu Y."/>
            <person name="Ma Z."/>
            <person name="Armero A."/>
            <person name="Issali A.E."/>
            <person name="Liu N."/>
            <person name="Peng M."/>
            <person name="Yang Y."/>
        </authorList>
    </citation>
    <scope>NUCLEOTIDE SEQUENCE</scope>
    <source>
        <tissue evidence="1">Spear leaf of Hainan Tall coconut</tissue>
    </source>
</reference>
<dbReference type="Proteomes" id="UP000797356">
    <property type="component" value="Chromosome 7"/>
</dbReference>
<dbReference type="AlphaFoldDB" id="A0A8K0N5R2"/>